<keyword evidence="2" id="KW-1185">Reference proteome</keyword>
<gene>
    <name evidence="1" type="ORF">SP38_103</name>
</gene>
<protein>
    <submittedName>
        <fullName evidence="1">Uncharacterized protein</fullName>
    </submittedName>
</protein>
<dbReference type="KEGG" id="vg:26683813"/>
<proteinExistence type="predicted"/>
<dbReference type="GeneID" id="26683813"/>
<dbReference type="OrthoDB" id="34101at10239"/>
<evidence type="ECO:0000313" key="1">
    <source>
        <dbReference type="EMBL" id="AKJ73705.1"/>
    </source>
</evidence>
<dbReference type="EMBL" id="KR296692">
    <property type="protein sequence ID" value="AKJ73705.1"/>
    <property type="molecule type" value="Genomic_DNA"/>
</dbReference>
<dbReference type="Proteomes" id="UP000201337">
    <property type="component" value="Segment"/>
</dbReference>
<sequence>MTTVKISVWAFNNFTKFDAFVKNALGITNIESFTSYDREDQVKMLRPEIDLDAMLNAIKNHDDNLAEFENLRTSIFKKMVASVS</sequence>
<reference evidence="1 2" key="1">
    <citation type="journal article" date="2016" name="Virus Genes">
        <title>Genomic characterization of Salmonella bacteriophages isolated from India.</title>
        <authorList>
            <person name="Karpe Y.A."/>
            <person name="Kanade G.D."/>
            <person name="Pingale K.D."/>
            <person name="Arankalle V.A."/>
            <person name="Banerjee K."/>
        </authorList>
    </citation>
    <scope>NUCLEOTIDE SEQUENCE [LARGE SCALE GENOMIC DNA]</scope>
</reference>
<accession>A0A0N7CES8</accession>
<organism evidence="1 2">
    <name type="scientific">Salmonella phage 38</name>
    <dbReference type="NCBI Taxonomy" id="1654891"/>
    <lineage>
        <taxon>Viruses</taxon>
        <taxon>Duplodnaviria</taxon>
        <taxon>Heunggongvirae</taxon>
        <taxon>Uroviricota</taxon>
        <taxon>Caudoviricetes</taxon>
        <taxon>Pantevenvirales</taxon>
        <taxon>Ackermannviridae</taxon>
        <taxon>Cvivirinae</taxon>
        <taxon>Kuttervirus</taxon>
        <taxon>Kuttervirus kv38</taxon>
    </lineage>
</organism>
<name>A0A0N7CES8_9CAUD</name>
<evidence type="ECO:0000313" key="2">
    <source>
        <dbReference type="Proteomes" id="UP000201337"/>
    </source>
</evidence>
<dbReference type="RefSeq" id="YP_009220847.1">
    <property type="nucleotide sequence ID" value="NC_029042.1"/>
</dbReference>